<dbReference type="Pfam" id="PF23961">
    <property type="entry name" value="Phage_tail_terminator_9"/>
    <property type="match status" value="1"/>
</dbReference>
<accession>A0ABW1RS68</accession>
<evidence type="ECO:0000313" key="2">
    <source>
        <dbReference type="EMBL" id="MFC6178252.1"/>
    </source>
</evidence>
<protein>
    <submittedName>
        <fullName evidence="2">LIC_12616 family protein</fullName>
    </submittedName>
</protein>
<dbReference type="EMBL" id="JBHSSG010000008">
    <property type="protein sequence ID" value="MFC6178252.1"/>
    <property type="molecule type" value="Genomic_DNA"/>
</dbReference>
<reference evidence="3" key="1">
    <citation type="journal article" date="2019" name="Int. J. Syst. Evol. Microbiol.">
        <title>The Global Catalogue of Microorganisms (GCM) 10K type strain sequencing project: providing services to taxonomists for standard genome sequencing and annotation.</title>
        <authorList>
            <consortium name="The Broad Institute Genomics Platform"/>
            <consortium name="The Broad Institute Genome Sequencing Center for Infectious Disease"/>
            <person name="Wu L."/>
            <person name="Ma J."/>
        </authorList>
    </citation>
    <scope>NUCLEOTIDE SEQUENCE [LARGE SCALE GENOMIC DNA]</scope>
    <source>
        <strain evidence="3">CCM 8924</strain>
    </source>
</reference>
<gene>
    <name evidence="2" type="ORF">ACFQGR_02355</name>
</gene>
<comment type="caution">
    <text evidence="2">The sequence shown here is derived from an EMBL/GenBank/DDBJ whole genome shotgun (WGS) entry which is preliminary data.</text>
</comment>
<feature type="domain" description="Phage neck terminator protein gp12-like" evidence="1">
    <location>
        <begin position="26"/>
        <end position="159"/>
    </location>
</feature>
<name>A0ABW1RS68_9LACO</name>
<evidence type="ECO:0000259" key="1">
    <source>
        <dbReference type="Pfam" id="PF23961"/>
    </source>
</evidence>
<organism evidence="2 3">
    <name type="scientific">Weissella sagaensis</name>
    <dbReference type="NCBI Taxonomy" id="2559928"/>
    <lineage>
        <taxon>Bacteria</taxon>
        <taxon>Bacillati</taxon>
        <taxon>Bacillota</taxon>
        <taxon>Bacilli</taxon>
        <taxon>Lactobacillales</taxon>
        <taxon>Lactobacillaceae</taxon>
        <taxon>Weissella</taxon>
    </lineage>
</organism>
<evidence type="ECO:0000313" key="3">
    <source>
        <dbReference type="Proteomes" id="UP001596158"/>
    </source>
</evidence>
<dbReference type="RefSeq" id="WP_137600950.1">
    <property type="nucleotide sequence ID" value="NZ_BJDT01000011.1"/>
</dbReference>
<keyword evidence="3" id="KW-1185">Reference proteome</keyword>
<dbReference type="InterPro" id="IPR057087">
    <property type="entry name" value="Gp12-like"/>
</dbReference>
<sequence length="166" mass="18720">MSKLDEINSFDYSKLNKVFSSIAMDHLGLVLTEANGGGKQPEGTFISFDIISPYIPIDEFFDVTQEEAFEAVVSFTLFDISKTNALFAAQAWRKTLTQFDVDIQLRQQGIIIAEIMPTNIRSIPEQVFDKHMVGFDVRLRLQETYTDGTIDSISDVEIEKRGNLNG</sequence>
<proteinExistence type="predicted"/>
<dbReference type="Proteomes" id="UP001596158">
    <property type="component" value="Unassembled WGS sequence"/>
</dbReference>
<dbReference type="NCBIfam" id="NF047498">
    <property type="entry name" value="LIC_12616_fam"/>
    <property type="match status" value="1"/>
</dbReference>